<dbReference type="AlphaFoldDB" id="A0A518H5K5"/>
<name>A0A518H5K5_9BACT</name>
<evidence type="ECO:0000313" key="2">
    <source>
        <dbReference type="Proteomes" id="UP000317835"/>
    </source>
</evidence>
<dbReference type="EMBL" id="CP036426">
    <property type="protein sequence ID" value="QDV36112.1"/>
    <property type="molecule type" value="Genomic_DNA"/>
</dbReference>
<reference evidence="1 2" key="1">
    <citation type="submission" date="2019-02" db="EMBL/GenBank/DDBJ databases">
        <title>Deep-cultivation of Planctomycetes and their phenomic and genomic characterization uncovers novel biology.</title>
        <authorList>
            <person name="Wiegand S."/>
            <person name="Jogler M."/>
            <person name="Boedeker C."/>
            <person name="Pinto D."/>
            <person name="Vollmers J."/>
            <person name="Rivas-Marin E."/>
            <person name="Kohn T."/>
            <person name="Peeters S.H."/>
            <person name="Heuer A."/>
            <person name="Rast P."/>
            <person name="Oberbeckmann S."/>
            <person name="Bunk B."/>
            <person name="Jeske O."/>
            <person name="Meyerdierks A."/>
            <person name="Storesund J.E."/>
            <person name="Kallscheuer N."/>
            <person name="Luecker S."/>
            <person name="Lage O.M."/>
            <person name="Pohl T."/>
            <person name="Merkel B.J."/>
            <person name="Hornburger P."/>
            <person name="Mueller R.-W."/>
            <person name="Bruemmer F."/>
            <person name="Labrenz M."/>
            <person name="Spormann A.M."/>
            <person name="Op den Camp H."/>
            <person name="Overmann J."/>
            <person name="Amann R."/>
            <person name="Jetten M.S.M."/>
            <person name="Mascher T."/>
            <person name="Medema M.H."/>
            <person name="Devos D.P."/>
            <person name="Kaster A.-K."/>
            <person name="Ovreas L."/>
            <person name="Rohde M."/>
            <person name="Galperin M.Y."/>
            <person name="Jogler C."/>
        </authorList>
    </citation>
    <scope>NUCLEOTIDE SEQUENCE [LARGE SCALE GENOMIC DNA]</scope>
    <source>
        <strain evidence="1 2">ElP</strain>
    </source>
</reference>
<sequence>MRMLHASLSEEDRRRDAAIEAAKLGHGGTESISTLLGCDPKTFRQGQHDPDHLIDGLDGRVREIGAARSGA</sequence>
<keyword evidence="2" id="KW-1185">Reference proteome</keyword>
<evidence type="ECO:0000313" key="1">
    <source>
        <dbReference type="EMBL" id="QDV36112.1"/>
    </source>
</evidence>
<dbReference type="KEGG" id="tpla:ElP_40240"/>
<proteinExistence type="predicted"/>
<accession>A0A518H5K5</accession>
<dbReference type="Proteomes" id="UP000317835">
    <property type="component" value="Chromosome"/>
</dbReference>
<gene>
    <name evidence="1" type="ORF">ElP_40240</name>
</gene>
<organism evidence="1 2">
    <name type="scientific">Tautonia plasticadhaerens</name>
    <dbReference type="NCBI Taxonomy" id="2527974"/>
    <lineage>
        <taxon>Bacteria</taxon>
        <taxon>Pseudomonadati</taxon>
        <taxon>Planctomycetota</taxon>
        <taxon>Planctomycetia</taxon>
        <taxon>Isosphaerales</taxon>
        <taxon>Isosphaeraceae</taxon>
        <taxon>Tautonia</taxon>
    </lineage>
</organism>
<protein>
    <submittedName>
        <fullName evidence="1">Uncharacterized protein</fullName>
    </submittedName>
</protein>